<evidence type="ECO:0000256" key="3">
    <source>
        <dbReference type="RuleBase" id="RU361235"/>
    </source>
</evidence>
<feature type="chain" id="PRO_5040536607" description="Carboxylic ester hydrolase" evidence="3">
    <location>
        <begin position="23"/>
        <end position="522"/>
    </location>
</feature>
<accession>A0A9P8Y6M9</accession>
<dbReference type="SUPFAM" id="SSF53474">
    <property type="entry name" value="alpha/beta-Hydrolases"/>
    <property type="match status" value="1"/>
</dbReference>
<reference evidence="5" key="1">
    <citation type="journal article" date="2021" name="Nat. Commun.">
        <title>Genetic determinants of endophytism in the Arabidopsis root mycobiome.</title>
        <authorList>
            <person name="Mesny F."/>
            <person name="Miyauchi S."/>
            <person name="Thiergart T."/>
            <person name="Pickel B."/>
            <person name="Atanasova L."/>
            <person name="Karlsson M."/>
            <person name="Huettel B."/>
            <person name="Barry K.W."/>
            <person name="Haridas S."/>
            <person name="Chen C."/>
            <person name="Bauer D."/>
            <person name="Andreopoulos W."/>
            <person name="Pangilinan J."/>
            <person name="LaButti K."/>
            <person name="Riley R."/>
            <person name="Lipzen A."/>
            <person name="Clum A."/>
            <person name="Drula E."/>
            <person name="Henrissat B."/>
            <person name="Kohler A."/>
            <person name="Grigoriev I.V."/>
            <person name="Martin F.M."/>
            <person name="Hacquard S."/>
        </authorList>
    </citation>
    <scope>NUCLEOTIDE SEQUENCE</scope>
    <source>
        <strain evidence="5">MPI-CAGE-CH-0230</strain>
    </source>
</reference>
<comment type="caution">
    <text evidence="5">The sequence shown here is derived from an EMBL/GenBank/DDBJ whole genome shotgun (WGS) entry which is preliminary data.</text>
</comment>
<comment type="similarity">
    <text evidence="1 3">Belongs to the type-B carboxylesterase/lipase family.</text>
</comment>
<dbReference type="PANTHER" id="PTHR11559">
    <property type="entry name" value="CARBOXYLESTERASE"/>
    <property type="match status" value="1"/>
</dbReference>
<gene>
    <name evidence="5" type="ORF">B0I36DRAFT_350248</name>
</gene>
<feature type="signal peptide" evidence="3">
    <location>
        <begin position="1"/>
        <end position="22"/>
    </location>
</feature>
<keyword evidence="3" id="KW-0732">Signal</keyword>
<evidence type="ECO:0000256" key="2">
    <source>
        <dbReference type="ARBA" id="ARBA00022801"/>
    </source>
</evidence>
<evidence type="ECO:0000313" key="5">
    <source>
        <dbReference type="EMBL" id="KAH7029353.1"/>
    </source>
</evidence>
<keyword evidence="2 3" id="KW-0378">Hydrolase</keyword>
<dbReference type="OrthoDB" id="408631at2759"/>
<dbReference type="Proteomes" id="UP000756346">
    <property type="component" value="Unassembled WGS sequence"/>
</dbReference>
<dbReference type="InterPro" id="IPR029058">
    <property type="entry name" value="AB_hydrolase_fold"/>
</dbReference>
<dbReference type="InterPro" id="IPR002018">
    <property type="entry name" value="CarbesteraseB"/>
</dbReference>
<dbReference type="GO" id="GO:0016787">
    <property type="term" value="F:hydrolase activity"/>
    <property type="evidence" value="ECO:0007669"/>
    <property type="project" value="UniProtKB-KW"/>
</dbReference>
<organism evidence="5 6">
    <name type="scientific">Microdochium trichocladiopsis</name>
    <dbReference type="NCBI Taxonomy" id="1682393"/>
    <lineage>
        <taxon>Eukaryota</taxon>
        <taxon>Fungi</taxon>
        <taxon>Dikarya</taxon>
        <taxon>Ascomycota</taxon>
        <taxon>Pezizomycotina</taxon>
        <taxon>Sordariomycetes</taxon>
        <taxon>Xylariomycetidae</taxon>
        <taxon>Xylariales</taxon>
        <taxon>Microdochiaceae</taxon>
        <taxon>Microdochium</taxon>
    </lineage>
</organism>
<dbReference type="PROSITE" id="PS00122">
    <property type="entry name" value="CARBOXYLESTERASE_B_1"/>
    <property type="match status" value="1"/>
</dbReference>
<keyword evidence="6" id="KW-1185">Reference proteome</keyword>
<dbReference type="InterPro" id="IPR050309">
    <property type="entry name" value="Type-B_Carboxylest/Lipase"/>
</dbReference>
<sequence>MQPISLSTACLVFLLLARAVVGVAIGLDPRLVDLGYARYRGLYDAKRGLDIWRGIRYAAPPVGPLRWQMPQPPLDESAVGIIDATDLPPLCPQAGAFATPVEYGFNGGPGANGLPVLVWIHGGGYSLFGARYDPSGWIAAGGYRFVAVEIQYRLGAFGFLASREVRAKGQLNAGLLDQRRALQWVQQYIAHFGGDPSRVTVAGESSGAGSTLHQALAYGGRDEGLFSNIYMSSPCLPPIYAYNDEYPTEHFRKFAELAGCASRATAQSCGDLVFECLVAADTSVLQNASEAVAATQGYFGSFAWLPVVDGRFVRSRPTSQLLEGRVAGKRILVGTNANEGVPLTNPRVNNKQQYDDFIRSQYPNLNAADHAHIEGLYRVDDALEYGSRMIFDTTGNSAPSALLQSGMATGIQQTVFNMAAETTFACPAQWLSEALSRHNRSVWRYQYSLTASYHGADLAAIFNLGLGFTSIAPGFRHALQNMLSAFITNDCPTIPADIATGYKENASVPLHMSMAVSEEVTA</sequence>
<dbReference type="AlphaFoldDB" id="A0A9P8Y6M9"/>
<protein>
    <recommendedName>
        <fullName evidence="3">Carboxylic ester hydrolase</fullName>
        <ecNumber evidence="3">3.1.1.-</ecNumber>
    </recommendedName>
</protein>
<dbReference type="Pfam" id="PF00135">
    <property type="entry name" value="COesterase"/>
    <property type="match status" value="1"/>
</dbReference>
<evidence type="ECO:0000313" key="6">
    <source>
        <dbReference type="Proteomes" id="UP000756346"/>
    </source>
</evidence>
<evidence type="ECO:0000256" key="1">
    <source>
        <dbReference type="ARBA" id="ARBA00005964"/>
    </source>
</evidence>
<name>A0A9P8Y6M9_9PEZI</name>
<proteinExistence type="inferred from homology"/>
<feature type="domain" description="Carboxylesterase type B" evidence="4">
    <location>
        <begin position="32"/>
        <end position="493"/>
    </location>
</feature>
<dbReference type="InterPro" id="IPR019826">
    <property type="entry name" value="Carboxylesterase_B_AS"/>
</dbReference>
<dbReference type="GeneID" id="70186418"/>
<dbReference type="EC" id="3.1.1.-" evidence="3"/>
<dbReference type="EMBL" id="JAGTJQ010000006">
    <property type="protein sequence ID" value="KAH7029353.1"/>
    <property type="molecule type" value="Genomic_DNA"/>
</dbReference>
<dbReference type="RefSeq" id="XP_046011641.1">
    <property type="nucleotide sequence ID" value="XM_046156872.1"/>
</dbReference>
<evidence type="ECO:0000259" key="4">
    <source>
        <dbReference type="Pfam" id="PF00135"/>
    </source>
</evidence>
<dbReference type="Gene3D" id="3.40.50.1820">
    <property type="entry name" value="alpha/beta hydrolase"/>
    <property type="match status" value="1"/>
</dbReference>